<gene>
    <name evidence="4" type="ORF">ACFQO7_32940</name>
</gene>
<keyword evidence="2" id="KW-0732">Signal</keyword>
<dbReference type="SUPFAM" id="SSF49384">
    <property type="entry name" value="Carbohydrate-binding domain"/>
    <property type="match status" value="1"/>
</dbReference>
<evidence type="ECO:0000256" key="2">
    <source>
        <dbReference type="SAM" id="SignalP"/>
    </source>
</evidence>
<evidence type="ECO:0000313" key="5">
    <source>
        <dbReference type="Proteomes" id="UP001596392"/>
    </source>
</evidence>
<evidence type="ECO:0000313" key="4">
    <source>
        <dbReference type="EMBL" id="MFC7247306.1"/>
    </source>
</evidence>
<dbReference type="EMBL" id="JBHTAC010000053">
    <property type="protein sequence ID" value="MFC7247306.1"/>
    <property type="molecule type" value="Genomic_DNA"/>
</dbReference>
<dbReference type="InterPro" id="IPR012291">
    <property type="entry name" value="CBM2_carb-bd_dom_sf"/>
</dbReference>
<proteinExistence type="predicted"/>
<reference evidence="5" key="1">
    <citation type="journal article" date="2019" name="Int. J. Syst. Evol. Microbiol.">
        <title>The Global Catalogue of Microorganisms (GCM) 10K type strain sequencing project: providing services to taxonomists for standard genome sequencing and annotation.</title>
        <authorList>
            <consortium name="The Broad Institute Genomics Platform"/>
            <consortium name="The Broad Institute Genome Sequencing Center for Infectious Disease"/>
            <person name="Wu L."/>
            <person name="Ma J."/>
        </authorList>
    </citation>
    <scope>NUCLEOTIDE SEQUENCE [LARGE SCALE GENOMIC DNA]</scope>
    <source>
        <strain evidence="5">CGMCC 1.9106</strain>
    </source>
</reference>
<keyword evidence="5" id="KW-1185">Reference proteome</keyword>
<dbReference type="RefSeq" id="WP_376810054.1">
    <property type="nucleotide sequence ID" value="NZ_JBHTAC010000053.1"/>
</dbReference>
<feature type="region of interest" description="Disordered" evidence="1">
    <location>
        <begin position="141"/>
        <end position="176"/>
    </location>
</feature>
<evidence type="ECO:0000259" key="3">
    <source>
        <dbReference type="PROSITE" id="PS51173"/>
    </source>
</evidence>
<sequence>MRFPIRLSGRRKVVALTGASALVVAGLVTLPAAIAHAAPGCDITYTSNDWTEAPGSGGFTASITVKNTGDPITSWSLKFAFPSGQTLTAPGWSATWAQSGANITGTSLSYNGTLGTGASTSIGFNGRWSGANTKPTAFTLNNTTCTTGGVTPSPSTGPSNSPSPQPSASTSPSPQARSIIITPSSVSVAEGSSSSVTVKLSAAPTSNVTVALARSGDTSISAPSSVTLTPSNAVAGVSVAISAAEDSDQTNGTATVAASASGYTGASLAVTEIDNDITQSGKADNPYAGARGYVNPEWSAKAASVSGGSRVSNLSTAVWLDRIAAIEGTSGSSSNGSMGLEDHLDEALRQYNAGSGPLT</sequence>
<dbReference type="Pfam" id="PF00553">
    <property type="entry name" value="CBM_2"/>
    <property type="match status" value="1"/>
</dbReference>
<feature type="non-terminal residue" evidence="4">
    <location>
        <position position="359"/>
    </location>
</feature>
<organism evidence="4 5">
    <name type="scientific">Catellatospora aurea</name>
    <dbReference type="NCBI Taxonomy" id="1337874"/>
    <lineage>
        <taxon>Bacteria</taxon>
        <taxon>Bacillati</taxon>
        <taxon>Actinomycetota</taxon>
        <taxon>Actinomycetes</taxon>
        <taxon>Micromonosporales</taxon>
        <taxon>Micromonosporaceae</taxon>
        <taxon>Catellatospora</taxon>
    </lineage>
</organism>
<evidence type="ECO:0000256" key="1">
    <source>
        <dbReference type="SAM" id="MobiDB-lite"/>
    </source>
</evidence>
<dbReference type="Gene3D" id="3.20.20.40">
    <property type="entry name" value="1, 4-beta cellobiohydrolase"/>
    <property type="match status" value="1"/>
</dbReference>
<dbReference type="InterPro" id="IPR036434">
    <property type="entry name" value="Beta_cellobiohydrolase_sf"/>
</dbReference>
<dbReference type="InterPro" id="IPR008965">
    <property type="entry name" value="CBM2/CBM3_carb-bd_dom_sf"/>
</dbReference>
<feature type="domain" description="CBM2" evidence="3">
    <location>
        <begin position="34"/>
        <end position="148"/>
    </location>
</feature>
<feature type="chain" id="PRO_5046557711" evidence="2">
    <location>
        <begin position="38"/>
        <end position="359"/>
    </location>
</feature>
<comment type="caution">
    <text evidence="4">The sequence shown here is derived from an EMBL/GenBank/DDBJ whole genome shotgun (WGS) entry which is preliminary data.</text>
</comment>
<dbReference type="InterPro" id="IPR001919">
    <property type="entry name" value="CBD2"/>
</dbReference>
<dbReference type="Gene3D" id="2.60.40.290">
    <property type="match status" value="1"/>
</dbReference>
<dbReference type="PROSITE" id="PS51173">
    <property type="entry name" value="CBM2"/>
    <property type="match status" value="1"/>
</dbReference>
<feature type="compositionally biased region" description="Low complexity" evidence="1">
    <location>
        <begin position="141"/>
        <end position="174"/>
    </location>
</feature>
<accession>A0ABW2H4U5</accession>
<protein>
    <submittedName>
        <fullName evidence="4">Cellulose binding domain-containing protein</fullName>
    </submittedName>
</protein>
<dbReference type="SUPFAM" id="SSF51989">
    <property type="entry name" value="Glycosyl hydrolases family 6, cellulases"/>
    <property type="match status" value="1"/>
</dbReference>
<dbReference type="Proteomes" id="UP001596392">
    <property type="component" value="Unassembled WGS sequence"/>
</dbReference>
<feature type="signal peptide" evidence="2">
    <location>
        <begin position="1"/>
        <end position="37"/>
    </location>
</feature>
<dbReference type="SMART" id="SM00637">
    <property type="entry name" value="CBD_II"/>
    <property type="match status" value="1"/>
</dbReference>
<name>A0ABW2H4U5_9ACTN</name>